<keyword evidence="1" id="KW-0732">Signal</keyword>
<dbReference type="Proteomes" id="UP001181046">
    <property type="component" value="Unassembled WGS sequence"/>
</dbReference>
<reference evidence="3" key="1">
    <citation type="submission" date="2023-03" db="EMBL/GenBank/DDBJ databases">
        <authorList>
            <person name="Shen W."/>
            <person name="Cai J."/>
        </authorList>
    </citation>
    <scope>NUCLEOTIDE SEQUENCE</scope>
    <source>
        <strain evidence="3">P66-3</strain>
    </source>
</reference>
<name>A0ABU3FAA5_9ENTE</name>
<dbReference type="InterPro" id="IPR052196">
    <property type="entry name" value="Bact_Kbp"/>
</dbReference>
<dbReference type="CDD" id="cd00118">
    <property type="entry name" value="LysM"/>
    <property type="match status" value="1"/>
</dbReference>
<dbReference type="SUPFAM" id="SSF54106">
    <property type="entry name" value="LysM domain"/>
    <property type="match status" value="1"/>
</dbReference>
<dbReference type="PANTHER" id="PTHR34700:SF8">
    <property type="entry name" value="POTASSIUM BINDING PROTEIN KBP"/>
    <property type="match status" value="1"/>
</dbReference>
<accession>A0ABU3FAA5</accession>
<comment type="caution">
    <text evidence="3">The sequence shown here is derived from an EMBL/GenBank/DDBJ whole genome shotgun (WGS) entry which is preliminary data.</text>
</comment>
<dbReference type="InterPro" id="IPR018392">
    <property type="entry name" value="LysM"/>
</dbReference>
<proteinExistence type="predicted"/>
<gene>
    <name evidence="3" type="ORF">P7H27_07350</name>
</gene>
<dbReference type="InterPro" id="IPR036779">
    <property type="entry name" value="LysM_dom_sf"/>
</dbReference>
<evidence type="ECO:0000256" key="1">
    <source>
        <dbReference type="SAM" id="SignalP"/>
    </source>
</evidence>
<dbReference type="SMART" id="SM00257">
    <property type="entry name" value="LysM"/>
    <property type="match status" value="1"/>
</dbReference>
<feature type="chain" id="PRO_5045764165" evidence="1">
    <location>
        <begin position="21"/>
        <end position="203"/>
    </location>
</feature>
<evidence type="ECO:0000313" key="3">
    <source>
        <dbReference type="EMBL" id="MDT2759578.1"/>
    </source>
</evidence>
<feature type="signal peptide" evidence="1">
    <location>
        <begin position="1"/>
        <end position="20"/>
    </location>
</feature>
<dbReference type="EMBL" id="JARQAJ010000004">
    <property type="protein sequence ID" value="MDT2759578.1"/>
    <property type="molecule type" value="Genomic_DNA"/>
</dbReference>
<feature type="domain" description="LysM" evidence="2">
    <location>
        <begin position="29"/>
        <end position="76"/>
    </location>
</feature>
<dbReference type="PANTHER" id="PTHR34700">
    <property type="entry name" value="POTASSIUM BINDING PROTEIN KBP"/>
    <property type="match status" value="1"/>
</dbReference>
<dbReference type="PROSITE" id="PS51782">
    <property type="entry name" value="LYSM"/>
    <property type="match status" value="1"/>
</dbReference>
<dbReference type="Pfam" id="PF01476">
    <property type="entry name" value="LysM"/>
    <property type="match status" value="1"/>
</dbReference>
<sequence length="203" mass="21574">MKFGKTLVLTTLLTAGAVFALGTDAHAAESYTVQSGDTLSKISVKFAGDNSLVDSIAKENNISNIHMIFEGQTLTIDADAEGTAATAVPEQTAPVQTTTQEVAPVQQTEQQTTQTAQATATQAATATTAASTNSAKEWIAQRESSGSYTATNGQYIGRYQLSASYLNGDYSAANQERVADQYVTSRYGSWEGAQAFWQANGWY</sequence>
<evidence type="ECO:0000313" key="4">
    <source>
        <dbReference type="Proteomes" id="UP001181046"/>
    </source>
</evidence>
<dbReference type="Gene3D" id="3.10.350.10">
    <property type="entry name" value="LysM domain"/>
    <property type="match status" value="1"/>
</dbReference>
<evidence type="ECO:0000259" key="2">
    <source>
        <dbReference type="PROSITE" id="PS51782"/>
    </source>
</evidence>
<dbReference type="RefSeq" id="WP_311829950.1">
    <property type="nucleotide sequence ID" value="NZ_JARQAJ010000004.1"/>
</dbReference>
<organism evidence="3 4">
    <name type="scientific">Enterococcus xiangfangensis</name>
    <dbReference type="NCBI Taxonomy" id="1296537"/>
    <lineage>
        <taxon>Bacteria</taxon>
        <taxon>Bacillati</taxon>
        <taxon>Bacillota</taxon>
        <taxon>Bacilli</taxon>
        <taxon>Lactobacillales</taxon>
        <taxon>Enterococcaceae</taxon>
        <taxon>Enterococcus</taxon>
    </lineage>
</organism>
<protein>
    <submittedName>
        <fullName evidence="3">LysM domain-containing protein</fullName>
    </submittedName>
</protein>
<keyword evidence="4" id="KW-1185">Reference proteome</keyword>